<reference evidence="1 2" key="1">
    <citation type="submission" date="2017-06" db="EMBL/GenBank/DDBJ databases">
        <title>Cultured bacterium strain Saccharothrix yanglingensis Hhs.015.</title>
        <authorList>
            <person name="Xia Y."/>
        </authorList>
    </citation>
    <scope>NUCLEOTIDE SEQUENCE [LARGE SCALE GENOMIC DNA]</scope>
    <source>
        <strain evidence="1 2">Hhs.015</strain>
    </source>
</reference>
<gene>
    <name evidence="1" type="ORF">CKY47_36230</name>
</gene>
<comment type="caution">
    <text evidence="1">The sequence shown here is derived from an EMBL/GenBank/DDBJ whole genome shotgun (WGS) entry which is preliminary data.</text>
</comment>
<organism evidence="1 2">
    <name type="scientific">Saccharothrix yanglingensis</name>
    <dbReference type="NCBI Taxonomy" id="659496"/>
    <lineage>
        <taxon>Bacteria</taxon>
        <taxon>Bacillati</taxon>
        <taxon>Actinomycetota</taxon>
        <taxon>Actinomycetes</taxon>
        <taxon>Pseudonocardiales</taxon>
        <taxon>Pseudonocardiaceae</taxon>
        <taxon>Saccharothrix</taxon>
    </lineage>
</organism>
<dbReference type="InterPro" id="IPR032724">
    <property type="entry name" value="SCP1.201-like"/>
</dbReference>
<name>A0ABU0XB00_9PSEU</name>
<dbReference type="Pfam" id="PF14428">
    <property type="entry name" value="DddA-like"/>
    <property type="match status" value="1"/>
</dbReference>
<evidence type="ECO:0000313" key="1">
    <source>
        <dbReference type="EMBL" id="MDQ2589280.1"/>
    </source>
</evidence>
<dbReference type="EMBL" id="NSDM01000037">
    <property type="protein sequence ID" value="MDQ2589280.1"/>
    <property type="molecule type" value="Genomic_DNA"/>
</dbReference>
<protein>
    <submittedName>
        <fullName evidence="1">Uncharacterized protein</fullName>
    </submittedName>
</protein>
<dbReference type="Proteomes" id="UP001225605">
    <property type="component" value="Unassembled WGS sequence"/>
</dbReference>
<accession>A0ABU0XB00</accession>
<keyword evidence="2" id="KW-1185">Reference proteome</keyword>
<evidence type="ECO:0000313" key="2">
    <source>
        <dbReference type="Proteomes" id="UP001225605"/>
    </source>
</evidence>
<sequence length="88" mass="9895">MVATKNMLLTQGYTTAQADYLKFHVEVKAAELLSHMPEVDHATIAINYTPCGVEMNTDYRTTCDKMLTPILTRLGKSLRLFQPHPAAR</sequence>
<proteinExistence type="predicted"/>